<feature type="region of interest" description="Disordered" evidence="3">
    <location>
        <begin position="563"/>
        <end position="597"/>
    </location>
</feature>
<accession>A0A9D3YL77</accession>
<dbReference type="InterPro" id="IPR003598">
    <property type="entry name" value="Ig_sub2"/>
</dbReference>
<dbReference type="PROSITE" id="PS50835">
    <property type="entry name" value="IG_LIKE"/>
    <property type="match status" value="3"/>
</dbReference>
<dbReference type="InterPro" id="IPR013783">
    <property type="entry name" value="Ig-like_fold"/>
</dbReference>
<reference evidence="8" key="1">
    <citation type="journal article" date="2019" name="bioRxiv">
        <title>The Genome of the Zebra Mussel, Dreissena polymorpha: A Resource for Invasive Species Research.</title>
        <authorList>
            <person name="McCartney M.A."/>
            <person name="Auch B."/>
            <person name="Kono T."/>
            <person name="Mallez S."/>
            <person name="Zhang Y."/>
            <person name="Obille A."/>
            <person name="Becker A."/>
            <person name="Abrahante J.E."/>
            <person name="Garbe J."/>
            <person name="Badalamenti J.P."/>
            <person name="Herman A."/>
            <person name="Mangelson H."/>
            <person name="Liachko I."/>
            <person name="Sullivan S."/>
            <person name="Sone E.D."/>
            <person name="Koren S."/>
            <person name="Silverstein K.A.T."/>
            <person name="Beckman K.B."/>
            <person name="Gohl D.M."/>
        </authorList>
    </citation>
    <scope>NUCLEOTIDE SEQUENCE</scope>
    <source>
        <strain evidence="8">Duluth1</strain>
        <tissue evidence="8">Whole animal</tissue>
    </source>
</reference>
<feature type="domain" description="Ig-like" evidence="6">
    <location>
        <begin position="24"/>
        <end position="117"/>
    </location>
</feature>
<keyword evidence="4" id="KW-0812">Transmembrane</keyword>
<feature type="compositionally biased region" description="Basic and acidic residues" evidence="3">
    <location>
        <begin position="1015"/>
        <end position="1026"/>
    </location>
</feature>
<reference evidence="8" key="2">
    <citation type="submission" date="2020-11" db="EMBL/GenBank/DDBJ databases">
        <authorList>
            <person name="McCartney M.A."/>
            <person name="Auch B."/>
            <person name="Kono T."/>
            <person name="Mallez S."/>
            <person name="Becker A."/>
            <person name="Gohl D.M."/>
            <person name="Silverstein K.A.T."/>
            <person name="Koren S."/>
            <person name="Bechman K.B."/>
            <person name="Herman A."/>
            <person name="Abrahante J.E."/>
            <person name="Garbe J."/>
        </authorList>
    </citation>
    <scope>NUCLEOTIDE SEQUENCE</scope>
    <source>
        <strain evidence="8">Duluth1</strain>
        <tissue evidence="8">Whole animal</tissue>
    </source>
</reference>
<feature type="domain" description="Fibronectin type-III" evidence="7">
    <location>
        <begin position="306"/>
        <end position="402"/>
    </location>
</feature>
<dbReference type="Proteomes" id="UP000828390">
    <property type="component" value="Unassembled WGS sequence"/>
</dbReference>
<feature type="compositionally biased region" description="Low complexity" evidence="3">
    <location>
        <begin position="870"/>
        <end position="882"/>
    </location>
</feature>
<feature type="compositionally biased region" description="Low complexity" evidence="3">
    <location>
        <begin position="782"/>
        <end position="795"/>
    </location>
</feature>
<feature type="chain" id="PRO_5038366377" evidence="5">
    <location>
        <begin position="19"/>
        <end position="1232"/>
    </location>
</feature>
<keyword evidence="4" id="KW-1133">Transmembrane helix</keyword>
<comment type="caution">
    <text evidence="8">The sequence shown here is derived from an EMBL/GenBank/DDBJ whole genome shotgun (WGS) entry which is preliminary data.</text>
</comment>
<dbReference type="CDD" id="cd00063">
    <property type="entry name" value="FN3"/>
    <property type="match status" value="2"/>
</dbReference>
<dbReference type="SMART" id="SM00060">
    <property type="entry name" value="FN3"/>
    <property type="match status" value="2"/>
</dbReference>
<feature type="compositionally biased region" description="Polar residues" evidence="3">
    <location>
        <begin position="981"/>
        <end position="1002"/>
    </location>
</feature>
<sequence length="1232" mass="137534">MLLGLVIACLLMVVEVSAQTESQAYIIGHPSNKTAVLGQRVQFICEARGYPANITYRWYKDGRNVNLLQGYGSRIVIQNDGSLVITIVEKVDMGWYQCRPSNGVGQDPEAVAFLNVTYKPTVLLDQMTRSVIWALDFQERLDCPVDANPPVYDTVWTKNGIVIDHQSDPRLMLLGNGSLLVHRVSTADSGNYRCTAMSTFGTGDSQIIQVEVKDPPRFLVRPDAQYFGQLGEAVVLPCVATGTPTPTIVWRKESSPLDLGARVVNNGGNLTIYSLVKTDHGIYECEAQNPVRIIVTSTEIIIQNTTPYAPYNVTVETDLFTAKLRWLPAYSSTPQYFIIWFRSIINSYPGTWTTMPVEPKDATRFTIYSLEPDTNYEFKVLAKNEKGDGQFSESVLAKTLGVVDGNPSVPPTDASGQTYFPPIVRPIGERPTSPANVTVVHDKDGLIVTWNQPAKTPVTIFQYSVEYNSGGGWTRSDLIKAPGTKFVLSPIEPGLTYSFRVLSHGLLAYSIPSDVVSIQVPKDEDFGLSKTVIGGIVGGLLFLLVAITLTVLGVVCTRRKDKKRKTQQHKQYGNVKYSGTNDETDGKPEYTPEWSEPPPYRGGGYPLANQNAYPLANQNASPYGLDNGVFMLPQSADPYSSLRSRDKLFPKRDSDRYLHRYNDEQGPSGAYQPDRSEEYVNNRSNADFVNNFDRNSTINSGRHLVPYDYNDDTIRSRGSRSTARNRSRSQPAWRHSDGPSYPVPRRPRSRGQSLPRDSLLPDSSFQDDITRYGPQPQKPARVPQQPTSQTPVQEQRSFPSYQSNSFPSQQNSVDDVFMPPLHPARNHPSLPRHSSMKPGSQQTYLTDDLDTSGHPFMAQDISSVLPSPYQPYQRQYPEPQYENVPYDSRSRLYPRPDNSRESTYDDNDNTVVARNQSAPDTTLTQSDRDQSDGYPFSYTRDHLLGAVDQVRRAKGSYRGAQDAQIPESVKPTVIVRDRPSKSYSNQFPYQQYSGVNNRNSINSSGTGSLQGQGSARRDRPSVREDLTPDSVSSGIGSRNTSSQLTGSSLHSRPSRLGSSLAPNEQNLSRDSGAHTSGNSPPYRKDISGDENYEFDSYNAVETDLLEALRNYSEVHNGNEDLLSALQEGLSATGLMSELYPKPSRQSRYSDSEQRFEKLRGEFHKYRQRQRDETHDPRAQGYLSYLQPSDSYSSTRSSRHSGLPEPLTRGHQYYSPHQGNGSYKHGPMDSDML</sequence>
<evidence type="ECO:0000259" key="7">
    <source>
        <dbReference type="PROSITE" id="PS50853"/>
    </source>
</evidence>
<dbReference type="PANTHER" id="PTHR44170:SF56">
    <property type="entry name" value="FIBRONECTIN TYPE-III DOMAIN-CONTAINING PROTEIN"/>
    <property type="match status" value="1"/>
</dbReference>
<feature type="compositionally biased region" description="Polar residues" evidence="3">
    <location>
        <begin position="796"/>
        <end position="813"/>
    </location>
</feature>
<evidence type="ECO:0000256" key="4">
    <source>
        <dbReference type="SAM" id="Phobius"/>
    </source>
</evidence>
<feature type="region of interest" description="Disordered" evidence="3">
    <location>
        <begin position="955"/>
        <end position="1090"/>
    </location>
</feature>
<dbReference type="SMART" id="SM00409">
    <property type="entry name" value="IG"/>
    <property type="match status" value="3"/>
</dbReference>
<dbReference type="InterPro" id="IPR003599">
    <property type="entry name" value="Ig_sub"/>
</dbReference>
<dbReference type="Gene3D" id="2.60.40.10">
    <property type="entry name" value="Immunoglobulins"/>
    <property type="match status" value="5"/>
</dbReference>
<dbReference type="OrthoDB" id="6234674at2759"/>
<feature type="compositionally biased region" description="Polar residues" evidence="3">
    <location>
        <begin position="909"/>
        <end position="925"/>
    </location>
</feature>
<evidence type="ECO:0000256" key="1">
    <source>
        <dbReference type="ARBA" id="ARBA00022737"/>
    </source>
</evidence>
<feature type="domain" description="Fibronectin type-III" evidence="7">
    <location>
        <begin position="430"/>
        <end position="523"/>
    </location>
</feature>
<dbReference type="SUPFAM" id="SSF48726">
    <property type="entry name" value="Immunoglobulin"/>
    <property type="match status" value="3"/>
</dbReference>
<organism evidence="8 9">
    <name type="scientific">Dreissena polymorpha</name>
    <name type="common">Zebra mussel</name>
    <name type="synonym">Mytilus polymorpha</name>
    <dbReference type="NCBI Taxonomy" id="45954"/>
    <lineage>
        <taxon>Eukaryota</taxon>
        <taxon>Metazoa</taxon>
        <taxon>Spiralia</taxon>
        <taxon>Lophotrochozoa</taxon>
        <taxon>Mollusca</taxon>
        <taxon>Bivalvia</taxon>
        <taxon>Autobranchia</taxon>
        <taxon>Heteroconchia</taxon>
        <taxon>Euheterodonta</taxon>
        <taxon>Imparidentia</taxon>
        <taxon>Neoheterodontei</taxon>
        <taxon>Myida</taxon>
        <taxon>Dreissenoidea</taxon>
        <taxon>Dreissenidae</taxon>
        <taxon>Dreissena</taxon>
    </lineage>
</organism>
<dbReference type="InterPro" id="IPR007110">
    <property type="entry name" value="Ig-like_dom"/>
</dbReference>
<keyword evidence="4" id="KW-0472">Membrane</keyword>
<dbReference type="PROSITE" id="PS50853">
    <property type="entry name" value="FN3"/>
    <property type="match status" value="2"/>
</dbReference>
<dbReference type="CDD" id="cd00096">
    <property type="entry name" value="Ig"/>
    <property type="match status" value="2"/>
</dbReference>
<feature type="domain" description="Ig-like" evidence="6">
    <location>
        <begin position="120"/>
        <end position="213"/>
    </location>
</feature>
<evidence type="ECO:0000259" key="6">
    <source>
        <dbReference type="PROSITE" id="PS50835"/>
    </source>
</evidence>
<dbReference type="InterPro" id="IPR003961">
    <property type="entry name" value="FN3_dom"/>
</dbReference>
<keyword evidence="2" id="KW-1015">Disulfide bond</keyword>
<feature type="compositionally biased region" description="Basic and acidic residues" evidence="3">
    <location>
        <begin position="1166"/>
        <end position="1177"/>
    </location>
</feature>
<evidence type="ECO:0000256" key="3">
    <source>
        <dbReference type="SAM" id="MobiDB-lite"/>
    </source>
</evidence>
<dbReference type="GO" id="GO:0098609">
    <property type="term" value="P:cell-cell adhesion"/>
    <property type="evidence" value="ECO:0007669"/>
    <property type="project" value="TreeGrafter"/>
</dbReference>
<feature type="region of interest" description="Disordered" evidence="3">
    <location>
        <begin position="1166"/>
        <end position="1232"/>
    </location>
</feature>
<feature type="compositionally biased region" description="Polar residues" evidence="3">
    <location>
        <begin position="719"/>
        <end position="730"/>
    </location>
</feature>
<proteinExistence type="predicted"/>
<feature type="transmembrane region" description="Helical" evidence="4">
    <location>
        <begin position="532"/>
        <end position="555"/>
    </location>
</feature>
<feature type="signal peptide" evidence="5">
    <location>
        <begin position="1"/>
        <end position="18"/>
    </location>
</feature>
<evidence type="ECO:0000313" key="8">
    <source>
        <dbReference type="EMBL" id="KAH3700880.1"/>
    </source>
</evidence>
<keyword evidence="1" id="KW-0677">Repeat</keyword>
<protein>
    <submittedName>
        <fullName evidence="8">Uncharacterized protein</fullName>
    </submittedName>
</protein>
<gene>
    <name evidence="8" type="ORF">DPMN_075861</name>
</gene>
<dbReference type="Pfam" id="PF13927">
    <property type="entry name" value="Ig_3"/>
    <property type="match status" value="3"/>
</dbReference>
<evidence type="ECO:0000313" key="9">
    <source>
        <dbReference type="Proteomes" id="UP000828390"/>
    </source>
</evidence>
<dbReference type="AlphaFoldDB" id="A0A9D3YL77"/>
<dbReference type="Pfam" id="PF00041">
    <property type="entry name" value="fn3"/>
    <property type="match status" value="1"/>
</dbReference>
<feature type="compositionally biased region" description="Low complexity" evidence="3">
    <location>
        <begin position="753"/>
        <end position="764"/>
    </location>
</feature>
<dbReference type="EMBL" id="JAIWYP010000015">
    <property type="protein sequence ID" value="KAH3700880.1"/>
    <property type="molecule type" value="Genomic_DNA"/>
</dbReference>
<evidence type="ECO:0000256" key="2">
    <source>
        <dbReference type="ARBA" id="ARBA00023157"/>
    </source>
</evidence>
<dbReference type="SMART" id="SM00408">
    <property type="entry name" value="IGc2"/>
    <property type="match status" value="3"/>
</dbReference>
<name>A0A9D3YL77_DREPO</name>
<feature type="region of interest" description="Disordered" evidence="3">
    <location>
        <begin position="692"/>
        <end position="937"/>
    </location>
</feature>
<feature type="compositionally biased region" description="Polar residues" evidence="3">
    <location>
        <begin position="1029"/>
        <end position="1079"/>
    </location>
</feature>
<dbReference type="InterPro" id="IPR036116">
    <property type="entry name" value="FN3_sf"/>
</dbReference>
<dbReference type="InterPro" id="IPR036179">
    <property type="entry name" value="Ig-like_dom_sf"/>
</dbReference>
<keyword evidence="5" id="KW-0732">Signal</keyword>
<evidence type="ECO:0000256" key="5">
    <source>
        <dbReference type="SAM" id="SignalP"/>
    </source>
</evidence>
<dbReference type="SUPFAM" id="SSF49265">
    <property type="entry name" value="Fibronectin type III"/>
    <property type="match status" value="1"/>
</dbReference>
<keyword evidence="9" id="KW-1185">Reference proteome</keyword>
<feature type="compositionally biased region" description="Low complexity" evidence="3">
    <location>
        <begin position="1003"/>
        <end position="1014"/>
    </location>
</feature>
<feature type="domain" description="Ig-like" evidence="6">
    <location>
        <begin position="216"/>
        <end position="296"/>
    </location>
</feature>
<dbReference type="PANTHER" id="PTHR44170">
    <property type="entry name" value="PROTEIN SIDEKICK"/>
    <property type="match status" value="1"/>
</dbReference>